<dbReference type="Gene3D" id="3.40.50.720">
    <property type="entry name" value="NAD(P)-binding Rossmann-like Domain"/>
    <property type="match status" value="1"/>
</dbReference>
<evidence type="ECO:0000313" key="2">
    <source>
        <dbReference type="EMBL" id="KAH3676136.1"/>
    </source>
</evidence>
<dbReference type="InterPro" id="IPR023401">
    <property type="entry name" value="ODC_N"/>
</dbReference>
<dbReference type="PANTHER" id="PTHR13812:SF19">
    <property type="entry name" value="KETIMINE REDUCTASE MU-CRYSTALLIN"/>
    <property type="match status" value="1"/>
</dbReference>
<sequence>MRIISDKGVESLLDSLDLDGIHTYQDALQEALRQYHFDPSMIPERTIINKPELTKAVHIFMPSFTENSAGIKTLGGSKEGFKGCLLILDKDNGHVNGVVNATTLTAFRTALASTLPLKKFFQEERHNQEITVYGNGLQAYWHVNLTLKLYPSSFKSVQIVVRSKNEKSMSLETRLKSDFPQINFILVEDSPDVNLSHSSVIYGCIPSTKPSIHLSQLNDRDQVFISIIGSYKPHMFEVDDGIVLKSKTNGKIIVDSYEHTLAEAGELIKNRVEKKNVIEIGELEYIDKEDIVDFSKSNIILSKIVGLSIMDLTVGSSILQTAIKKNVGIETDF</sequence>
<dbReference type="Gene3D" id="3.30.1780.10">
    <property type="entry name" value="ornithine cyclodeaminase, domain 1"/>
    <property type="match status" value="1"/>
</dbReference>
<protein>
    <recommendedName>
        <fullName evidence="4">Ornithine cyclodeaminase</fullName>
    </recommendedName>
</protein>
<gene>
    <name evidence="2" type="ORF">WICMUC_002158</name>
</gene>
<reference evidence="2" key="1">
    <citation type="journal article" date="2021" name="Open Biol.">
        <title>Shared evolutionary footprints suggest mitochondrial oxidative damage underlies multiple complex I losses in fungi.</title>
        <authorList>
            <person name="Schikora-Tamarit M.A."/>
            <person name="Marcet-Houben M."/>
            <person name="Nosek J."/>
            <person name="Gabaldon T."/>
        </authorList>
    </citation>
    <scope>NUCLEOTIDE SEQUENCE</scope>
    <source>
        <strain evidence="2">CBS6341</strain>
    </source>
</reference>
<dbReference type="PANTHER" id="PTHR13812">
    <property type="entry name" value="KETIMINE REDUCTASE MU-CRYSTALLIN"/>
    <property type="match status" value="1"/>
</dbReference>
<dbReference type="Pfam" id="PF02423">
    <property type="entry name" value="OCD_Mu_crystall"/>
    <property type="match status" value="1"/>
</dbReference>
<accession>A0A9P8PQ31</accession>
<evidence type="ECO:0000256" key="1">
    <source>
        <dbReference type="ARBA" id="ARBA00008903"/>
    </source>
</evidence>
<dbReference type="AlphaFoldDB" id="A0A9P8PQ31"/>
<dbReference type="OrthoDB" id="41492at2759"/>
<dbReference type="SUPFAM" id="SSF51735">
    <property type="entry name" value="NAD(P)-binding Rossmann-fold domains"/>
    <property type="match status" value="1"/>
</dbReference>
<comment type="similarity">
    <text evidence="1">Belongs to the ornithine cyclodeaminase/mu-crystallin family.</text>
</comment>
<evidence type="ECO:0008006" key="4">
    <source>
        <dbReference type="Google" id="ProtNLM"/>
    </source>
</evidence>
<reference evidence="2" key="2">
    <citation type="submission" date="2021-01" db="EMBL/GenBank/DDBJ databases">
        <authorList>
            <person name="Schikora-Tamarit M.A."/>
        </authorList>
    </citation>
    <scope>NUCLEOTIDE SEQUENCE</scope>
    <source>
        <strain evidence="2">CBS6341</strain>
    </source>
</reference>
<evidence type="ECO:0000313" key="3">
    <source>
        <dbReference type="Proteomes" id="UP000769528"/>
    </source>
</evidence>
<name>A0A9P8PQ31_9ASCO</name>
<comment type="caution">
    <text evidence="2">The sequence shown here is derived from an EMBL/GenBank/DDBJ whole genome shotgun (WGS) entry which is preliminary data.</text>
</comment>
<dbReference type="InterPro" id="IPR036291">
    <property type="entry name" value="NAD(P)-bd_dom_sf"/>
</dbReference>
<dbReference type="InterPro" id="IPR003462">
    <property type="entry name" value="ODC_Mu_crystall"/>
</dbReference>
<organism evidence="2 3">
    <name type="scientific">Wickerhamomyces mucosus</name>
    <dbReference type="NCBI Taxonomy" id="1378264"/>
    <lineage>
        <taxon>Eukaryota</taxon>
        <taxon>Fungi</taxon>
        <taxon>Dikarya</taxon>
        <taxon>Ascomycota</taxon>
        <taxon>Saccharomycotina</taxon>
        <taxon>Saccharomycetes</taxon>
        <taxon>Phaffomycetales</taxon>
        <taxon>Wickerhamomycetaceae</taxon>
        <taxon>Wickerhamomyces</taxon>
    </lineage>
</organism>
<keyword evidence="3" id="KW-1185">Reference proteome</keyword>
<dbReference type="EMBL" id="JAEUBF010000677">
    <property type="protein sequence ID" value="KAH3676136.1"/>
    <property type="molecule type" value="Genomic_DNA"/>
</dbReference>
<proteinExistence type="inferred from homology"/>
<dbReference type="Proteomes" id="UP000769528">
    <property type="component" value="Unassembled WGS sequence"/>
</dbReference>
<dbReference type="GO" id="GO:0005737">
    <property type="term" value="C:cytoplasm"/>
    <property type="evidence" value="ECO:0007669"/>
    <property type="project" value="TreeGrafter"/>
</dbReference>